<dbReference type="InterPro" id="IPR025041">
    <property type="entry name" value="DUF3983"/>
</dbReference>
<keyword evidence="2" id="KW-1185">Reference proteome</keyword>
<protein>
    <recommendedName>
        <fullName evidence="3">DUF3983 domain-containing protein</fullName>
    </recommendedName>
</protein>
<dbReference type="KEGG" id="vg:55600720"/>
<reference evidence="2" key="1">
    <citation type="submission" date="2016-05" db="EMBL/GenBank/DDBJ databases">
        <authorList>
            <person name="Geng P."/>
            <person name="Yuan Z."/>
            <person name="Hu X."/>
        </authorList>
    </citation>
    <scope>NUCLEOTIDE SEQUENCE [LARGE SCALE GENOMIC DNA]</scope>
</reference>
<evidence type="ECO:0000313" key="2">
    <source>
        <dbReference type="Proteomes" id="UP000224426"/>
    </source>
</evidence>
<dbReference type="GeneID" id="55600720"/>
<dbReference type="Proteomes" id="UP000224426">
    <property type="component" value="Segment"/>
</dbReference>
<dbReference type="Pfam" id="PF13137">
    <property type="entry name" value="DUF3983"/>
    <property type="match status" value="1"/>
</dbReference>
<accession>A0A1B1P7V8</accession>
<evidence type="ECO:0008006" key="3">
    <source>
        <dbReference type="Google" id="ProtNLM"/>
    </source>
</evidence>
<evidence type="ECO:0000313" key="1">
    <source>
        <dbReference type="EMBL" id="ANT40198.1"/>
    </source>
</evidence>
<organism evidence="1 2">
    <name type="scientific">Bacillus phage PfEFR-4</name>
    <dbReference type="NCBI Taxonomy" id="1868598"/>
    <lineage>
        <taxon>Viruses</taxon>
        <taxon>Duplodnaviria</taxon>
        <taxon>Heunggongvirae</taxon>
        <taxon>Uroviricota</taxon>
        <taxon>Caudoviricetes</taxon>
        <taxon>Hubeivirus</taxon>
        <taxon>Hubeivirus PfEFR4</taxon>
    </lineage>
</organism>
<dbReference type="RefSeq" id="YP_009830787.1">
    <property type="nucleotide sequence ID" value="NC_048641.1"/>
</dbReference>
<dbReference type="EMBL" id="KX227757">
    <property type="protein sequence ID" value="ANT40198.1"/>
    <property type="molecule type" value="Genomic_DNA"/>
</dbReference>
<name>A0A1B1P7V8_9CAUD</name>
<proteinExistence type="predicted"/>
<sequence>MDSKTVSYEGVRGLNNLKKKKLKKAISRRTKAIQKYEKERLDKAWRNLFMQTSMTK</sequence>